<gene>
    <name evidence="4" type="ORF">WG901_19835</name>
</gene>
<accession>A0ABU8S0P5</accession>
<dbReference type="InterPro" id="IPR036881">
    <property type="entry name" value="Glyco_hydro_3_C_sf"/>
</dbReference>
<dbReference type="PANTHER" id="PTHR42715">
    <property type="entry name" value="BETA-GLUCOSIDASE"/>
    <property type="match status" value="1"/>
</dbReference>
<evidence type="ECO:0000313" key="5">
    <source>
        <dbReference type="Proteomes" id="UP001361239"/>
    </source>
</evidence>
<dbReference type="InterPro" id="IPR026891">
    <property type="entry name" value="Fn3-like"/>
</dbReference>
<dbReference type="InterPro" id="IPR013783">
    <property type="entry name" value="Ig-like_fold"/>
</dbReference>
<keyword evidence="2 4" id="KW-0378">Hydrolase</keyword>
<dbReference type="Pfam" id="PF14310">
    <property type="entry name" value="Fn3-like"/>
    <property type="match status" value="1"/>
</dbReference>
<dbReference type="InterPro" id="IPR050288">
    <property type="entry name" value="Cellulose_deg_GH3"/>
</dbReference>
<evidence type="ECO:0000313" key="4">
    <source>
        <dbReference type="EMBL" id="MEJ5978914.1"/>
    </source>
</evidence>
<dbReference type="PANTHER" id="PTHR42715:SF10">
    <property type="entry name" value="BETA-GLUCOSIDASE"/>
    <property type="match status" value="1"/>
</dbReference>
<dbReference type="SUPFAM" id="SSF51445">
    <property type="entry name" value="(Trans)glycosidases"/>
    <property type="match status" value="1"/>
</dbReference>
<dbReference type="Pfam" id="PF00933">
    <property type="entry name" value="Glyco_hydro_3"/>
    <property type="match status" value="1"/>
</dbReference>
<reference evidence="4 5" key="1">
    <citation type="submission" date="2024-03" db="EMBL/GenBank/DDBJ databases">
        <authorList>
            <person name="Jo J.-H."/>
        </authorList>
    </citation>
    <scope>NUCLEOTIDE SEQUENCE [LARGE SCALE GENOMIC DNA]</scope>
    <source>
        <strain evidence="4 5">PS1R-30</strain>
    </source>
</reference>
<dbReference type="RefSeq" id="WP_339588858.1">
    <property type="nucleotide sequence ID" value="NZ_JBBHJZ010000005.1"/>
</dbReference>
<dbReference type="Proteomes" id="UP001361239">
    <property type="component" value="Unassembled WGS sequence"/>
</dbReference>
<evidence type="ECO:0000256" key="1">
    <source>
        <dbReference type="ARBA" id="ARBA00005336"/>
    </source>
</evidence>
<protein>
    <submittedName>
        <fullName evidence="4">Glycoside hydrolase family 3 C-terminal domain-containing protein</fullName>
    </submittedName>
</protein>
<dbReference type="EMBL" id="JBBHJZ010000005">
    <property type="protein sequence ID" value="MEJ5978914.1"/>
    <property type="molecule type" value="Genomic_DNA"/>
</dbReference>
<comment type="similarity">
    <text evidence="1">Belongs to the glycosyl hydrolase 3 family.</text>
</comment>
<dbReference type="SMART" id="SM01217">
    <property type="entry name" value="Fn3_like"/>
    <property type="match status" value="1"/>
</dbReference>
<dbReference type="Gene3D" id="3.40.50.1700">
    <property type="entry name" value="Glycoside hydrolase family 3 C-terminal domain"/>
    <property type="match status" value="1"/>
</dbReference>
<dbReference type="SUPFAM" id="SSF52279">
    <property type="entry name" value="Beta-D-glucan exohydrolase, C-terminal domain"/>
    <property type="match status" value="1"/>
</dbReference>
<dbReference type="GO" id="GO:0016787">
    <property type="term" value="F:hydrolase activity"/>
    <property type="evidence" value="ECO:0007669"/>
    <property type="project" value="UniProtKB-KW"/>
</dbReference>
<evidence type="ECO:0000259" key="3">
    <source>
        <dbReference type="SMART" id="SM01217"/>
    </source>
</evidence>
<dbReference type="Gene3D" id="3.20.20.300">
    <property type="entry name" value="Glycoside hydrolase, family 3, N-terminal domain"/>
    <property type="match status" value="1"/>
</dbReference>
<feature type="domain" description="Fibronectin type III-like" evidence="3">
    <location>
        <begin position="755"/>
        <end position="833"/>
    </location>
</feature>
<dbReference type="InterPro" id="IPR036962">
    <property type="entry name" value="Glyco_hydro_3_N_sf"/>
</dbReference>
<dbReference type="Gene3D" id="2.60.40.10">
    <property type="entry name" value="Immunoglobulins"/>
    <property type="match status" value="1"/>
</dbReference>
<dbReference type="InterPro" id="IPR017853">
    <property type="entry name" value="GH"/>
</dbReference>
<dbReference type="Pfam" id="PF01915">
    <property type="entry name" value="Glyco_hydro_3_C"/>
    <property type="match status" value="1"/>
</dbReference>
<organism evidence="4 5">
    <name type="scientific">Novosphingobium anseongense</name>
    <dbReference type="NCBI Taxonomy" id="3133436"/>
    <lineage>
        <taxon>Bacteria</taxon>
        <taxon>Pseudomonadati</taxon>
        <taxon>Pseudomonadota</taxon>
        <taxon>Alphaproteobacteria</taxon>
        <taxon>Sphingomonadales</taxon>
        <taxon>Sphingomonadaceae</taxon>
        <taxon>Novosphingobium</taxon>
    </lineage>
</organism>
<dbReference type="InterPro" id="IPR002772">
    <property type="entry name" value="Glyco_hydro_3_C"/>
</dbReference>
<dbReference type="InterPro" id="IPR001764">
    <property type="entry name" value="Glyco_hydro_3_N"/>
</dbReference>
<sequence>MTVSTVAALGTALPATANSAGQAGRQPWMARKLVDQQKAEKTDTAKEALANRRAKLLVAALTPEQKLQQLTGSRPEIVPELPNCFGARHVRGISELSIPTLRITNGPVGVGQNDCVSPSVVDTKAAGIFGANMAVAYTHPSSAKATALPAAIGVAASFDPAIAAAYGEVIANEMNALALHVFEAPGLNLARLPILGRNFEYFGEDPYLTGVMGTAETRAIQARGLIVMPKHFVANEQETNRQTIGTTVDRQTLRELYLLPFEMTVKDAKAGSIMCAYNYVNTVSSCENREMITDILRGDWGFTGYVQPDFFGMKSTVATMKAGLDHEMPQPIQWSPARLNAALAAGDLATADFDRALERRYTQMFKAGIFDRPLVQKPMDVRGHGTRARDIGVRSAVLLQNNGTLPLRTDLASIIVIGKASQVYAQQAVAGGALTGKPMGSGGGSSDVVPHYSVTPVQGILNALKAKGNDEAAVRLVLVDDENRTATIDGVGAGFDAVLAEAAKADAVVLMAGTISEEGADRATFQLADGKVLAGKAAEGQGLDWYADRSDVIAVVDPGKNPRAVLAKNSQTLAMIKTVLGTRSTSGTDMLRKAVLVLKDNASVAMDPALVGKDGPSILEAWFPGQEDGNIVADLLFGLRSPSGKLPTTFPYSGKGFLDTVTPSQFPGIPGADGKTPTVEYTEKLAMGYRWYDANVSGDCAASAGRNPCVAFPFGHGLSYTTFTVSRQALSFDRARKIWRAQARVTNTGKRVGAEVVQAYISLPASASALGAAQPPKRLIGFQRVELKPGTSKIVTITIDPATSNHPLEVWNEAEKKWVTPAGQYTVWLGTSSSPADLTTAGTLSR</sequence>
<dbReference type="PRINTS" id="PR00133">
    <property type="entry name" value="GLHYDRLASE3"/>
</dbReference>
<proteinExistence type="inferred from homology"/>
<evidence type="ECO:0000256" key="2">
    <source>
        <dbReference type="ARBA" id="ARBA00022801"/>
    </source>
</evidence>
<keyword evidence="5" id="KW-1185">Reference proteome</keyword>
<comment type="caution">
    <text evidence="4">The sequence shown here is derived from an EMBL/GenBank/DDBJ whole genome shotgun (WGS) entry which is preliminary data.</text>
</comment>
<name>A0ABU8S0P5_9SPHN</name>